<accession>A0A8H5G4Y1</accession>
<dbReference type="PROSITE" id="PS50800">
    <property type="entry name" value="SAP"/>
    <property type="match status" value="1"/>
</dbReference>
<proteinExistence type="predicted"/>
<evidence type="ECO:0000259" key="2">
    <source>
        <dbReference type="PROSITE" id="PS50800"/>
    </source>
</evidence>
<feature type="region of interest" description="Disordered" evidence="1">
    <location>
        <begin position="125"/>
        <end position="159"/>
    </location>
</feature>
<feature type="compositionally biased region" description="Polar residues" evidence="1">
    <location>
        <begin position="242"/>
        <end position="256"/>
    </location>
</feature>
<evidence type="ECO:0000256" key="1">
    <source>
        <dbReference type="SAM" id="MobiDB-lite"/>
    </source>
</evidence>
<dbReference type="Pfam" id="PF02037">
    <property type="entry name" value="SAP"/>
    <property type="match status" value="1"/>
</dbReference>
<gene>
    <name evidence="3" type="ORF">D9756_001528</name>
</gene>
<evidence type="ECO:0000313" key="3">
    <source>
        <dbReference type="EMBL" id="KAF5358376.1"/>
    </source>
</evidence>
<evidence type="ECO:0000313" key="4">
    <source>
        <dbReference type="Proteomes" id="UP000559027"/>
    </source>
</evidence>
<feature type="region of interest" description="Disordered" evidence="1">
    <location>
        <begin position="241"/>
        <end position="273"/>
    </location>
</feature>
<dbReference type="InterPro" id="IPR036361">
    <property type="entry name" value="SAP_dom_sf"/>
</dbReference>
<dbReference type="InterPro" id="IPR003034">
    <property type="entry name" value="SAP_dom"/>
</dbReference>
<dbReference type="Proteomes" id="UP000559027">
    <property type="component" value="Unassembled WGS sequence"/>
</dbReference>
<comment type="caution">
    <text evidence="3">The sequence shown here is derived from an EMBL/GenBank/DDBJ whole genome shotgun (WGS) entry which is preliminary data.</text>
</comment>
<keyword evidence="4" id="KW-1185">Reference proteome</keyword>
<feature type="domain" description="SAP" evidence="2">
    <location>
        <begin position="76"/>
        <end position="110"/>
    </location>
</feature>
<dbReference type="EMBL" id="JAACJO010000005">
    <property type="protein sequence ID" value="KAF5358376.1"/>
    <property type="molecule type" value="Genomic_DNA"/>
</dbReference>
<dbReference type="OrthoDB" id="445357at2759"/>
<sequence>MYVPLMHERRVEKGVEPVKKKLWTRVRPSGLRGDILSVTTMLRLARVQYQAVRPLITQRGQARRGFVSPVLLTRTWENENVGSLRKEAKNRGLSAKGSKANLILRITEFDSQNTSHEPAIPITVNTRSASSSAPASESTSHTVAPGPGVPASAATTAPPPQHQLLSVALPDLSQPEPEPPVDVPFVPDFWDSTAFEKQPPPAESEELPKMVVVGGLSTYHGDGPRHNLETVYEHETVVLVTPGSTEQPHSKNSPSESGLLEDITQDLGIPPPKQLKESFWKLFS</sequence>
<dbReference type="Gene3D" id="1.10.720.30">
    <property type="entry name" value="SAP domain"/>
    <property type="match status" value="1"/>
</dbReference>
<name>A0A8H5G4Y1_9AGAR</name>
<dbReference type="SUPFAM" id="SSF68906">
    <property type="entry name" value="SAP domain"/>
    <property type="match status" value="1"/>
</dbReference>
<organism evidence="3 4">
    <name type="scientific">Leucocoprinus leucothites</name>
    <dbReference type="NCBI Taxonomy" id="201217"/>
    <lineage>
        <taxon>Eukaryota</taxon>
        <taxon>Fungi</taxon>
        <taxon>Dikarya</taxon>
        <taxon>Basidiomycota</taxon>
        <taxon>Agaricomycotina</taxon>
        <taxon>Agaricomycetes</taxon>
        <taxon>Agaricomycetidae</taxon>
        <taxon>Agaricales</taxon>
        <taxon>Agaricineae</taxon>
        <taxon>Agaricaceae</taxon>
        <taxon>Leucocoprinus</taxon>
    </lineage>
</organism>
<feature type="compositionally biased region" description="Low complexity" evidence="1">
    <location>
        <begin position="128"/>
        <end position="156"/>
    </location>
</feature>
<dbReference type="AlphaFoldDB" id="A0A8H5G4Y1"/>
<protein>
    <recommendedName>
        <fullName evidence="2">SAP domain-containing protein</fullName>
    </recommendedName>
</protein>
<reference evidence="3 4" key="1">
    <citation type="journal article" date="2020" name="ISME J.">
        <title>Uncovering the hidden diversity of litter-decomposition mechanisms in mushroom-forming fungi.</title>
        <authorList>
            <person name="Floudas D."/>
            <person name="Bentzer J."/>
            <person name="Ahren D."/>
            <person name="Johansson T."/>
            <person name="Persson P."/>
            <person name="Tunlid A."/>
        </authorList>
    </citation>
    <scope>NUCLEOTIDE SEQUENCE [LARGE SCALE GENOMIC DNA]</scope>
    <source>
        <strain evidence="3 4">CBS 146.42</strain>
    </source>
</reference>